<keyword evidence="1" id="KW-1133">Transmembrane helix</keyword>
<gene>
    <name evidence="2" type="ORF">PM001_LOCUS28120</name>
</gene>
<proteinExistence type="predicted"/>
<comment type="caution">
    <text evidence="2">The sequence shown here is derived from an EMBL/GenBank/DDBJ whole genome shotgun (WGS) entry which is preliminary data.</text>
</comment>
<dbReference type="EMBL" id="CAKLBY020000286">
    <property type="protein sequence ID" value="CAK7942970.1"/>
    <property type="molecule type" value="Genomic_DNA"/>
</dbReference>
<evidence type="ECO:0000256" key="1">
    <source>
        <dbReference type="SAM" id="Phobius"/>
    </source>
</evidence>
<dbReference type="Proteomes" id="UP001162060">
    <property type="component" value="Unassembled WGS sequence"/>
</dbReference>
<dbReference type="AlphaFoldDB" id="A0AAV1V839"/>
<organism evidence="2 3">
    <name type="scientific">Peronospora matthiolae</name>
    <dbReference type="NCBI Taxonomy" id="2874970"/>
    <lineage>
        <taxon>Eukaryota</taxon>
        <taxon>Sar</taxon>
        <taxon>Stramenopiles</taxon>
        <taxon>Oomycota</taxon>
        <taxon>Peronosporomycetes</taxon>
        <taxon>Peronosporales</taxon>
        <taxon>Peronosporaceae</taxon>
        <taxon>Peronospora</taxon>
    </lineage>
</organism>
<feature type="transmembrane region" description="Helical" evidence="1">
    <location>
        <begin position="63"/>
        <end position="84"/>
    </location>
</feature>
<sequence>MSRVPESISMLRRCLADWIIGRVVFFLKAVRFALLMPQQLNLWLCGRAVRAVLHPRQRLGRQIIVFRLFFAIVTAILVVTFTIVKISMKTLLCAVRLPPAMQKMVSSCTPRKRKSRAEKSW</sequence>
<reference evidence="2" key="1">
    <citation type="submission" date="2024-01" db="EMBL/GenBank/DDBJ databases">
        <authorList>
            <person name="Webb A."/>
        </authorList>
    </citation>
    <scope>NUCLEOTIDE SEQUENCE</scope>
    <source>
        <strain evidence="2">Pm1</strain>
    </source>
</reference>
<keyword evidence="1" id="KW-0812">Transmembrane</keyword>
<protein>
    <submittedName>
        <fullName evidence="2">Uncharacterized protein</fullName>
    </submittedName>
</protein>
<accession>A0AAV1V839</accession>
<name>A0AAV1V839_9STRA</name>
<evidence type="ECO:0000313" key="3">
    <source>
        <dbReference type="Proteomes" id="UP001162060"/>
    </source>
</evidence>
<keyword evidence="1" id="KW-0472">Membrane</keyword>
<evidence type="ECO:0000313" key="2">
    <source>
        <dbReference type="EMBL" id="CAK7942970.1"/>
    </source>
</evidence>